<reference evidence="7 8" key="1">
    <citation type="journal article" date="2008" name="Nature">
        <title>The Trichoplax genome and the nature of placozoans.</title>
        <authorList>
            <person name="Srivastava M."/>
            <person name="Begovic E."/>
            <person name="Chapman J."/>
            <person name="Putnam N.H."/>
            <person name="Hellsten U."/>
            <person name="Kawashima T."/>
            <person name="Kuo A."/>
            <person name="Mitros T."/>
            <person name="Salamov A."/>
            <person name="Carpenter M.L."/>
            <person name="Signorovitch A.Y."/>
            <person name="Moreno M.A."/>
            <person name="Kamm K."/>
            <person name="Grimwood J."/>
            <person name="Schmutz J."/>
            <person name="Shapiro H."/>
            <person name="Grigoriev I.V."/>
            <person name="Buss L.W."/>
            <person name="Schierwater B."/>
            <person name="Dellaporta S.L."/>
            <person name="Rokhsar D.S."/>
        </authorList>
    </citation>
    <scope>NUCLEOTIDE SEQUENCE [LARGE SCALE GENOMIC DNA]</scope>
    <source>
        <strain evidence="7 8">Grell-BS-1999</strain>
    </source>
</reference>
<evidence type="ECO:0000256" key="1">
    <source>
        <dbReference type="ARBA" id="ARBA00009156"/>
    </source>
</evidence>
<evidence type="ECO:0000256" key="2">
    <source>
        <dbReference type="ARBA" id="ARBA00022679"/>
    </source>
</evidence>
<dbReference type="NCBIfam" id="TIGR01315">
    <property type="entry name" value="5C_CHO_kinase"/>
    <property type="match status" value="1"/>
</dbReference>
<evidence type="ECO:0000256" key="3">
    <source>
        <dbReference type="ARBA" id="ARBA00022777"/>
    </source>
</evidence>
<protein>
    <recommendedName>
        <fullName evidence="4">FGGY carbohydrate kinase domain-containing protein</fullName>
    </recommendedName>
</protein>
<feature type="domain" description="Carbohydrate kinase FGGY C-terminal" evidence="6">
    <location>
        <begin position="288"/>
        <end position="495"/>
    </location>
</feature>
<dbReference type="GO" id="GO:0019321">
    <property type="term" value="P:pentose metabolic process"/>
    <property type="evidence" value="ECO:0000318"/>
    <property type="project" value="GO_Central"/>
</dbReference>
<evidence type="ECO:0000259" key="5">
    <source>
        <dbReference type="Pfam" id="PF00370"/>
    </source>
</evidence>
<dbReference type="Gene3D" id="1.20.58.2240">
    <property type="match status" value="1"/>
</dbReference>
<dbReference type="eggNOG" id="KOG2517">
    <property type="taxonomic scope" value="Eukaryota"/>
</dbReference>
<dbReference type="GO" id="GO:0005737">
    <property type="term" value="C:cytoplasm"/>
    <property type="evidence" value="ECO:0000318"/>
    <property type="project" value="GO_Central"/>
</dbReference>
<dbReference type="PIRSF" id="PIRSF000538">
    <property type="entry name" value="GlpK"/>
    <property type="match status" value="1"/>
</dbReference>
<dbReference type="Gene3D" id="3.30.420.40">
    <property type="match status" value="1"/>
</dbReference>
<proteinExistence type="inferred from homology"/>
<dbReference type="Pfam" id="PF00370">
    <property type="entry name" value="FGGY_N"/>
    <property type="match status" value="1"/>
</dbReference>
<dbReference type="STRING" id="10228.B3RZ00"/>
<dbReference type="GO" id="GO:0019150">
    <property type="term" value="F:D-ribulokinase activity"/>
    <property type="evidence" value="ECO:0000318"/>
    <property type="project" value="GO_Central"/>
</dbReference>
<dbReference type="InParanoid" id="B3RZ00"/>
<dbReference type="InterPro" id="IPR043129">
    <property type="entry name" value="ATPase_NBD"/>
</dbReference>
<dbReference type="Proteomes" id="UP000009022">
    <property type="component" value="Unassembled WGS sequence"/>
</dbReference>
<sequence length="552" mass="61167">MELGQFRYFIGVDVGTTSVRAALIDHKGCIKCRATQSIQIWQPKEDYYQQSSENIWQACCLVVKEVTQGIDRDAIGGIGFDATCSMVVLDEQLQPVTISPDANPDCNIVMWLDHRAIKEAELINATEHHLLSYLGGTISPEMQAPKLLWLKKNLHNQCWKKAAHFFDLPDFLSFKATGALTRSLCCLVCKWNYEYKDKQGWLDDFWQTIGLDDFIIESYERIGGKNIAFPGQPIGKGLTVKAASELGLAVGTAVGASLVDAYAGCLGIAGIDLTRMQCKNKDLTSRLSLICGTSTCHMAITSNPHYVAGVWGPFNSVILPGLYLNEGGQSVTGKLVDFMIQKHPFFPTLKELSQEKNTSIYDYLNQFIIDQGIKSHWAYLTTNMHILPDFHGNRSPIANHNLKGMICGLTLASELHDLAIQYLSTLQSLAFGTKQIVEAMTKDGHEIKILLACGGLSKNSLFLRCHADITGCPIVLGKEEDSVLLGSAMLGVSAALPKYDLKTVMATFSSAGEIIQPNLDIELQRYYAKKYQICLQMQQDQLKYLSIINEDK</sequence>
<dbReference type="CDD" id="cd07782">
    <property type="entry name" value="ASKHA_NBD_FGGY_D-RBK"/>
    <property type="match status" value="1"/>
</dbReference>
<dbReference type="GeneID" id="6754854"/>
<dbReference type="RefSeq" id="XP_002113641.1">
    <property type="nucleotide sequence ID" value="XM_002113605.1"/>
</dbReference>
<dbReference type="InterPro" id="IPR006003">
    <property type="entry name" value="FGGY_RbtK-like"/>
</dbReference>
<evidence type="ECO:0000313" key="7">
    <source>
        <dbReference type="EMBL" id="EDV24115.1"/>
    </source>
</evidence>
<keyword evidence="3" id="KW-0418">Kinase</keyword>
<dbReference type="FunFam" id="3.30.420.40:FF:000101">
    <property type="entry name" value="FGGY carbohydrate kinase domain-containing protein"/>
    <property type="match status" value="1"/>
</dbReference>
<dbReference type="CTD" id="6754854"/>
<keyword evidence="8" id="KW-1185">Reference proteome</keyword>
<dbReference type="PhylomeDB" id="B3RZ00"/>
<gene>
    <name evidence="7" type="ORF">TRIADDRAFT_26735</name>
</gene>
<organism evidence="7 8">
    <name type="scientific">Trichoplax adhaerens</name>
    <name type="common">Trichoplax reptans</name>
    <dbReference type="NCBI Taxonomy" id="10228"/>
    <lineage>
        <taxon>Eukaryota</taxon>
        <taxon>Metazoa</taxon>
        <taxon>Placozoa</taxon>
        <taxon>Uniplacotomia</taxon>
        <taxon>Trichoplacea</taxon>
        <taxon>Trichoplacidae</taxon>
        <taxon>Trichoplax</taxon>
    </lineage>
</organism>
<dbReference type="PANTHER" id="PTHR43435">
    <property type="entry name" value="RIBULOKINASE"/>
    <property type="match status" value="1"/>
</dbReference>
<dbReference type="InterPro" id="IPR018484">
    <property type="entry name" value="FGGY_N"/>
</dbReference>
<dbReference type="OrthoDB" id="203824at2759"/>
<dbReference type="HOGENOM" id="CLU_009281_10_2_1"/>
<dbReference type="EMBL" id="DS985246">
    <property type="protein sequence ID" value="EDV24115.1"/>
    <property type="molecule type" value="Genomic_DNA"/>
</dbReference>
<evidence type="ECO:0000313" key="8">
    <source>
        <dbReference type="Proteomes" id="UP000009022"/>
    </source>
</evidence>
<dbReference type="AlphaFoldDB" id="B3RZ00"/>
<dbReference type="InterPro" id="IPR018485">
    <property type="entry name" value="FGGY_C"/>
</dbReference>
<comment type="similarity">
    <text evidence="1">Belongs to the FGGY kinase family.</text>
</comment>
<dbReference type="Pfam" id="PF02782">
    <property type="entry name" value="FGGY_C"/>
    <property type="match status" value="1"/>
</dbReference>
<evidence type="ECO:0000256" key="4">
    <source>
        <dbReference type="ARBA" id="ARBA00074355"/>
    </source>
</evidence>
<dbReference type="KEGG" id="tad:TRIADDRAFT_26735"/>
<dbReference type="OMA" id="HKAMWHE"/>
<dbReference type="FunCoup" id="B3RZ00">
    <property type="interactions" value="434"/>
</dbReference>
<dbReference type="SUPFAM" id="SSF53067">
    <property type="entry name" value="Actin-like ATPase domain"/>
    <property type="match status" value="2"/>
</dbReference>
<evidence type="ECO:0000259" key="6">
    <source>
        <dbReference type="Pfam" id="PF02782"/>
    </source>
</evidence>
<name>B3RZ00_TRIAD</name>
<feature type="domain" description="Carbohydrate kinase FGGY N-terminal" evidence="5">
    <location>
        <begin position="8"/>
        <end position="181"/>
    </location>
</feature>
<keyword evidence="2" id="KW-0808">Transferase</keyword>
<accession>B3RZ00</accession>
<dbReference type="InterPro" id="IPR000577">
    <property type="entry name" value="Carb_kinase_FGGY"/>
</dbReference>
<dbReference type="PANTHER" id="PTHR43435:SF4">
    <property type="entry name" value="FGGY CARBOHYDRATE KINASE DOMAIN-CONTAINING PROTEIN"/>
    <property type="match status" value="1"/>
</dbReference>